<evidence type="ECO:0000313" key="3">
    <source>
        <dbReference type="Proteomes" id="UP000092666"/>
    </source>
</evidence>
<organism evidence="2 3">
    <name type="scientific">Kwoniella heveanensis BCC8398</name>
    <dbReference type="NCBI Taxonomy" id="1296120"/>
    <lineage>
        <taxon>Eukaryota</taxon>
        <taxon>Fungi</taxon>
        <taxon>Dikarya</taxon>
        <taxon>Basidiomycota</taxon>
        <taxon>Agaricomycotina</taxon>
        <taxon>Tremellomycetes</taxon>
        <taxon>Tremellales</taxon>
        <taxon>Cryptococcaceae</taxon>
        <taxon>Kwoniella</taxon>
    </lineage>
</organism>
<feature type="compositionally biased region" description="Low complexity" evidence="1">
    <location>
        <begin position="142"/>
        <end position="168"/>
    </location>
</feature>
<evidence type="ECO:0000313" key="2">
    <source>
        <dbReference type="EMBL" id="OCF30458.1"/>
    </source>
</evidence>
<dbReference type="EMBL" id="KI669516">
    <property type="protein sequence ID" value="OCF30458.1"/>
    <property type="molecule type" value="Genomic_DNA"/>
</dbReference>
<feature type="region of interest" description="Disordered" evidence="1">
    <location>
        <begin position="183"/>
        <end position="215"/>
    </location>
</feature>
<protein>
    <submittedName>
        <fullName evidence="2">Uncharacterized protein</fullName>
    </submittedName>
</protein>
<reference evidence="3" key="2">
    <citation type="submission" date="2013-12" db="EMBL/GenBank/DDBJ databases">
        <title>Evolution of pathogenesis and genome organization in the Tremellales.</title>
        <authorList>
            <person name="Cuomo C."/>
            <person name="Litvintseva A."/>
            <person name="Heitman J."/>
            <person name="Chen Y."/>
            <person name="Sun S."/>
            <person name="Springer D."/>
            <person name="Dromer F."/>
            <person name="Young S."/>
            <person name="Zeng Q."/>
            <person name="Chapman S."/>
            <person name="Gujja S."/>
            <person name="Saif S."/>
            <person name="Birren B."/>
        </authorList>
    </citation>
    <scope>NUCLEOTIDE SEQUENCE [LARGE SCALE GENOMIC DNA]</scope>
    <source>
        <strain evidence="3">BCC8398</strain>
    </source>
</reference>
<evidence type="ECO:0000256" key="1">
    <source>
        <dbReference type="SAM" id="MobiDB-lite"/>
    </source>
</evidence>
<reference evidence="2 3" key="1">
    <citation type="submission" date="2013-07" db="EMBL/GenBank/DDBJ databases">
        <title>The Genome Sequence of Cryptococcus heveanensis BCC8398.</title>
        <authorList>
            <consortium name="The Broad Institute Genome Sequencing Platform"/>
            <person name="Cuomo C."/>
            <person name="Litvintseva A."/>
            <person name="Chen Y."/>
            <person name="Heitman J."/>
            <person name="Sun S."/>
            <person name="Springer D."/>
            <person name="Dromer F."/>
            <person name="Young S.K."/>
            <person name="Zeng Q."/>
            <person name="Gargeya S."/>
            <person name="Fitzgerald M."/>
            <person name="Abouelleil A."/>
            <person name="Alvarado L."/>
            <person name="Berlin A.M."/>
            <person name="Chapman S.B."/>
            <person name="Dewar J."/>
            <person name="Goldberg J."/>
            <person name="Griggs A."/>
            <person name="Gujja S."/>
            <person name="Hansen M."/>
            <person name="Howarth C."/>
            <person name="Imamovic A."/>
            <person name="Larimer J."/>
            <person name="McCowan C."/>
            <person name="Murphy C."/>
            <person name="Pearson M."/>
            <person name="Priest M."/>
            <person name="Roberts A."/>
            <person name="Saif S."/>
            <person name="Shea T."/>
            <person name="Sykes S."/>
            <person name="Wortman J."/>
            <person name="Nusbaum C."/>
            <person name="Birren B."/>
        </authorList>
    </citation>
    <scope>NUCLEOTIDE SEQUENCE [LARGE SCALE GENOMIC DNA]</scope>
    <source>
        <strain evidence="2 3">BCC8398</strain>
    </source>
</reference>
<feature type="region of interest" description="Disordered" evidence="1">
    <location>
        <begin position="1"/>
        <end position="24"/>
    </location>
</feature>
<proteinExistence type="predicted"/>
<feature type="compositionally biased region" description="Polar residues" evidence="1">
    <location>
        <begin position="119"/>
        <end position="131"/>
    </location>
</feature>
<sequence>MKHESRHSQWGLSDSQSEEDCASKAERAIAFPTFGHDDGLDKTLHRDLDDCNDNNDCNDCTDRNDHNDCNYHNESKDIAKNGCEPADQRQPLPPSINKASSFSCAITTSGLIASRASHESTQSSDTLQDNPYPQHPCDHTATRPTLPSRTSSFSSDTDTDDSLPGTPLSVKFPISIGAQGDSYPEISSCLDTPRTSLDLEEGDQTPRERSDSFGIVRAKGCVPRRESVIRTPPNARLTKLDRELLSEPSASLLRPTTFWRHHPLSPHSLPHHSPSSRLIRRSLLIASPTISVQQPDPDAETTRIAVGLAGLDLDIDPRRKNVNLLPI</sequence>
<name>A0A1B9GHH2_9TREE</name>
<accession>A0A1B9GHH2</accession>
<dbReference type="OrthoDB" id="2565356at2759"/>
<feature type="region of interest" description="Disordered" evidence="1">
    <location>
        <begin position="115"/>
        <end position="168"/>
    </location>
</feature>
<keyword evidence="3" id="KW-1185">Reference proteome</keyword>
<gene>
    <name evidence="2" type="ORF">I316_07894</name>
</gene>
<dbReference type="Proteomes" id="UP000092666">
    <property type="component" value="Unassembled WGS sequence"/>
</dbReference>
<dbReference type="AlphaFoldDB" id="A0A1B9GHH2"/>